<gene>
    <name evidence="14" type="primary">murC</name>
    <name evidence="19" type="ORF">sS8_4645</name>
</gene>
<dbReference type="KEGG" id="mmai:sS8_4645"/>
<evidence type="ECO:0000256" key="7">
    <source>
        <dbReference type="ARBA" id="ARBA00022741"/>
    </source>
</evidence>
<dbReference type="Gene3D" id="3.90.190.20">
    <property type="entry name" value="Mur ligase, C-terminal domain"/>
    <property type="match status" value="1"/>
</dbReference>
<dbReference type="PANTHER" id="PTHR43445:SF3">
    <property type="entry name" value="UDP-N-ACETYLMURAMATE--L-ALANINE LIGASE"/>
    <property type="match status" value="1"/>
</dbReference>
<evidence type="ECO:0000256" key="13">
    <source>
        <dbReference type="ARBA" id="ARBA00047833"/>
    </source>
</evidence>
<keyword evidence="11 14" id="KW-0131">Cell cycle</keyword>
<organism evidence="19 20">
    <name type="scientific">Methylocaldum marinum</name>
    <dbReference type="NCBI Taxonomy" id="1432792"/>
    <lineage>
        <taxon>Bacteria</taxon>
        <taxon>Pseudomonadati</taxon>
        <taxon>Pseudomonadota</taxon>
        <taxon>Gammaproteobacteria</taxon>
        <taxon>Methylococcales</taxon>
        <taxon>Methylococcaceae</taxon>
        <taxon>Methylocaldum</taxon>
    </lineage>
</organism>
<dbReference type="Pfam" id="PF08245">
    <property type="entry name" value="Mur_ligase_M"/>
    <property type="match status" value="1"/>
</dbReference>
<accession>A0A250KY71</accession>
<evidence type="ECO:0000256" key="4">
    <source>
        <dbReference type="ARBA" id="ARBA00022490"/>
    </source>
</evidence>
<keyword evidence="6 14" id="KW-0132">Cell division</keyword>
<feature type="domain" description="Mur ligase N-terminal catalytic" evidence="16">
    <location>
        <begin position="18"/>
        <end position="117"/>
    </location>
</feature>
<feature type="transmembrane region" description="Helical" evidence="15">
    <location>
        <begin position="21"/>
        <end position="41"/>
    </location>
</feature>
<dbReference type="Pfam" id="PF01225">
    <property type="entry name" value="Mur_ligase"/>
    <property type="match status" value="1"/>
</dbReference>
<evidence type="ECO:0000313" key="20">
    <source>
        <dbReference type="Proteomes" id="UP000266313"/>
    </source>
</evidence>
<proteinExistence type="inferred from homology"/>
<dbReference type="Proteomes" id="UP000266313">
    <property type="component" value="Chromosome"/>
</dbReference>
<dbReference type="GO" id="GO:0071555">
    <property type="term" value="P:cell wall organization"/>
    <property type="evidence" value="ECO:0007669"/>
    <property type="project" value="UniProtKB-KW"/>
</dbReference>
<feature type="domain" description="Mur ligase C-terminal" evidence="17">
    <location>
        <begin position="324"/>
        <end position="459"/>
    </location>
</feature>
<keyword evidence="15" id="KW-0472">Membrane</keyword>
<dbReference type="InterPro" id="IPR036615">
    <property type="entry name" value="Mur_ligase_C_dom_sf"/>
</dbReference>
<evidence type="ECO:0000256" key="11">
    <source>
        <dbReference type="ARBA" id="ARBA00023306"/>
    </source>
</evidence>
<dbReference type="InterPro" id="IPR013221">
    <property type="entry name" value="Mur_ligase_cen"/>
</dbReference>
<evidence type="ECO:0000259" key="16">
    <source>
        <dbReference type="Pfam" id="PF01225"/>
    </source>
</evidence>
<dbReference type="Gene3D" id="3.40.50.720">
    <property type="entry name" value="NAD(P)-binding Rossmann-like Domain"/>
    <property type="match status" value="1"/>
</dbReference>
<dbReference type="SUPFAM" id="SSF51984">
    <property type="entry name" value="MurCD N-terminal domain"/>
    <property type="match status" value="1"/>
</dbReference>
<evidence type="ECO:0000256" key="1">
    <source>
        <dbReference type="ARBA" id="ARBA00004496"/>
    </source>
</evidence>
<dbReference type="GO" id="GO:0008763">
    <property type="term" value="F:UDP-N-acetylmuramate-L-alanine ligase activity"/>
    <property type="evidence" value="ECO:0007669"/>
    <property type="project" value="UniProtKB-UniRule"/>
</dbReference>
<dbReference type="Gene3D" id="3.40.1190.10">
    <property type="entry name" value="Mur-like, catalytic domain"/>
    <property type="match status" value="1"/>
</dbReference>
<dbReference type="InterPro" id="IPR050061">
    <property type="entry name" value="MurCDEF_pg_biosynth"/>
</dbReference>
<dbReference type="EC" id="6.3.2.8" evidence="3 14"/>
<evidence type="ECO:0000256" key="9">
    <source>
        <dbReference type="ARBA" id="ARBA00022960"/>
    </source>
</evidence>
<keyword evidence="15" id="KW-1133">Transmembrane helix</keyword>
<feature type="binding site" evidence="14">
    <location>
        <begin position="123"/>
        <end position="129"/>
    </location>
    <ligand>
        <name>ATP</name>
        <dbReference type="ChEBI" id="CHEBI:30616"/>
    </ligand>
</feature>
<evidence type="ECO:0000256" key="8">
    <source>
        <dbReference type="ARBA" id="ARBA00022840"/>
    </source>
</evidence>
<evidence type="ECO:0000256" key="12">
    <source>
        <dbReference type="ARBA" id="ARBA00023316"/>
    </source>
</evidence>
<comment type="similarity">
    <text evidence="14">Belongs to the MurCDEF family.</text>
</comment>
<dbReference type="GO" id="GO:0005524">
    <property type="term" value="F:ATP binding"/>
    <property type="evidence" value="ECO:0007669"/>
    <property type="project" value="UniProtKB-UniRule"/>
</dbReference>
<dbReference type="SUPFAM" id="SSF53244">
    <property type="entry name" value="MurD-like peptide ligases, peptide-binding domain"/>
    <property type="match status" value="1"/>
</dbReference>
<dbReference type="PANTHER" id="PTHR43445">
    <property type="entry name" value="UDP-N-ACETYLMURAMATE--L-ALANINE LIGASE-RELATED"/>
    <property type="match status" value="1"/>
</dbReference>
<dbReference type="UniPathway" id="UPA00219"/>
<keyword evidence="9 14" id="KW-0133">Cell shape</keyword>
<keyword evidence="4 14" id="KW-0963">Cytoplasm</keyword>
<dbReference type="NCBIfam" id="TIGR01082">
    <property type="entry name" value="murC"/>
    <property type="match status" value="1"/>
</dbReference>
<dbReference type="GO" id="GO:0051301">
    <property type="term" value="P:cell division"/>
    <property type="evidence" value="ECO:0007669"/>
    <property type="project" value="UniProtKB-KW"/>
</dbReference>
<dbReference type="FunFam" id="3.40.1190.10:FF:000001">
    <property type="entry name" value="UDP-N-acetylmuramate--L-alanine ligase"/>
    <property type="match status" value="1"/>
</dbReference>
<evidence type="ECO:0000256" key="5">
    <source>
        <dbReference type="ARBA" id="ARBA00022598"/>
    </source>
</evidence>
<evidence type="ECO:0000256" key="14">
    <source>
        <dbReference type="HAMAP-Rule" id="MF_00046"/>
    </source>
</evidence>
<dbReference type="InterPro" id="IPR004101">
    <property type="entry name" value="Mur_ligase_C"/>
</dbReference>
<evidence type="ECO:0000256" key="2">
    <source>
        <dbReference type="ARBA" id="ARBA00004752"/>
    </source>
</evidence>
<dbReference type="SUPFAM" id="SSF53623">
    <property type="entry name" value="MurD-like peptide ligases, catalytic domain"/>
    <property type="match status" value="1"/>
</dbReference>
<evidence type="ECO:0000256" key="10">
    <source>
        <dbReference type="ARBA" id="ARBA00022984"/>
    </source>
</evidence>
<comment type="catalytic activity">
    <reaction evidence="13 14">
        <text>UDP-N-acetyl-alpha-D-muramate + L-alanine + ATP = UDP-N-acetyl-alpha-D-muramoyl-L-alanine + ADP + phosphate + H(+)</text>
        <dbReference type="Rhea" id="RHEA:23372"/>
        <dbReference type="ChEBI" id="CHEBI:15378"/>
        <dbReference type="ChEBI" id="CHEBI:30616"/>
        <dbReference type="ChEBI" id="CHEBI:43474"/>
        <dbReference type="ChEBI" id="CHEBI:57972"/>
        <dbReference type="ChEBI" id="CHEBI:70757"/>
        <dbReference type="ChEBI" id="CHEBI:83898"/>
        <dbReference type="ChEBI" id="CHEBI:456216"/>
        <dbReference type="EC" id="6.3.2.8"/>
    </reaction>
</comment>
<keyword evidence="7 14" id="KW-0547">Nucleotide-binding</keyword>
<dbReference type="Pfam" id="PF02875">
    <property type="entry name" value="Mur_ligase_C"/>
    <property type="match status" value="1"/>
</dbReference>
<evidence type="ECO:0000259" key="18">
    <source>
        <dbReference type="Pfam" id="PF08245"/>
    </source>
</evidence>
<evidence type="ECO:0000256" key="6">
    <source>
        <dbReference type="ARBA" id="ARBA00022618"/>
    </source>
</evidence>
<dbReference type="GO" id="GO:0009252">
    <property type="term" value="P:peptidoglycan biosynthetic process"/>
    <property type="evidence" value="ECO:0007669"/>
    <property type="project" value="UniProtKB-UniRule"/>
</dbReference>
<evidence type="ECO:0000256" key="15">
    <source>
        <dbReference type="SAM" id="Phobius"/>
    </source>
</evidence>
<name>A0A250KY71_9GAMM</name>
<keyword evidence="5 14" id="KW-0436">Ligase</keyword>
<comment type="subcellular location">
    <subcellularLocation>
        <location evidence="1 14">Cytoplasm</location>
    </subcellularLocation>
</comment>
<dbReference type="AlphaFoldDB" id="A0A250KY71"/>
<protein>
    <recommendedName>
        <fullName evidence="3 14">UDP-N-acetylmuramate--L-alanine ligase</fullName>
        <ecNumber evidence="3 14">6.3.2.8</ecNumber>
    </recommendedName>
    <alternativeName>
        <fullName evidence="14">UDP-N-acetylmuramoyl-L-alanine synthetase</fullName>
    </alternativeName>
</protein>
<sequence length="481" mass="52271">MKLPEQIAGQYGMNRIRRIHLVGIGGTGMCGIAEVLLNLGYQVSGSDLNQNANTRRLAELGAKIFIGHAPEHIVEAEVVVVSSAVNRSNLEVESARSQKIPVISRAEMLAELMRFRYGIAVAGTHGKTTTTSLTSSVLAEAGLDPTFVIGGRLNSVGTNAQLGKGSYLVAEADESDASFLYLQPMVAVVTNIDRDHMETYGGDFGRLQKAFVEFLHHVPFYGLAVLCLDDQGVRDILPEISKPRKTYGFSPEADIRAVNIRQDGLQSHFTVLRSGYDEPLDVTLNLPGRHNILNSLSVIAVAGELGISDEVIQRALLGFRGIGRRFQINAEVPFGNSLVTFVDDYGHHPREITATLDSARQAWPDRRLVLVFQPHRYTRTRDLFEDFVQVLSRTDVLVLLDVYPAGEAALIGADGRALSRAIRVRGQVDPVFVEKLSDLFEILPGIIEAGDVVLTLGAGSIGQLAVELPLCLTEAPVGAIQ</sequence>
<comment type="function">
    <text evidence="14">Cell wall formation.</text>
</comment>
<dbReference type="GO" id="GO:0008360">
    <property type="term" value="P:regulation of cell shape"/>
    <property type="evidence" value="ECO:0007669"/>
    <property type="project" value="UniProtKB-KW"/>
</dbReference>
<dbReference type="GO" id="GO:0005737">
    <property type="term" value="C:cytoplasm"/>
    <property type="evidence" value="ECO:0007669"/>
    <property type="project" value="UniProtKB-SubCell"/>
</dbReference>
<keyword evidence="15" id="KW-0812">Transmembrane</keyword>
<feature type="domain" description="Mur ligase central" evidence="18">
    <location>
        <begin position="121"/>
        <end position="302"/>
    </location>
</feature>
<evidence type="ECO:0000313" key="19">
    <source>
        <dbReference type="EMBL" id="BBA36575.1"/>
    </source>
</evidence>
<keyword evidence="8 14" id="KW-0067">ATP-binding</keyword>
<evidence type="ECO:0000259" key="17">
    <source>
        <dbReference type="Pfam" id="PF02875"/>
    </source>
</evidence>
<comment type="pathway">
    <text evidence="2 14">Cell wall biogenesis; peptidoglycan biosynthesis.</text>
</comment>
<keyword evidence="12 14" id="KW-0961">Cell wall biogenesis/degradation</keyword>
<dbReference type="InterPro" id="IPR005758">
    <property type="entry name" value="UDP-N-AcMur_Ala_ligase_MurC"/>
</dbReference>
<dbReference type="HAMAP" id="MF_00046">
    <property type="entry name" value="MurC"/>
    <property type="match status" value="1"/>
</dbReference>
<evidence type="ECO:0000256" key="3">
    <source>
        <dbReference type="ARBA" id="ARBA00012211"/>
    </source>
</evidence>
<keyword evidence="20" id="KW-1185">Reference proteome</keyword>
<reference evidence="19 20" key="1">
    <citation type="submission" date="2016-12" db="EMBL/GenBank/DDBJ databases">
        <title>Genome sequencing of Methylocaldum marinum.</title>
        <authorList>
            <person name="Takeuchi M."/>
            <person name="Kamagata Y."/>
            <person name="Hiraoka S."/>
            <person name="Oshima K."/>
            <person name="Hattori M."/>
            <person name="Iwasaki W."/>
        </authorList>
    </citation>
    <scope>NUCLEOTIDE SEQUENCE [LARGE SCALE GENOMIC DNA]</scope>
    <source>
        <strain evidence="19 20">S8</strain>
    </source>
</reference>
<dbReference type="EMBL" id="AP017928">
    <property type="protein sequence ID" value="BBA36575.1"/>
    <property type="molecule type" value="Genomic_DNA"/>
</dbReference>
<dbReference type="InterPro" id="IPR036565">
    <property type="entry name" value="Mur-like_cat_sf"/>
</dbReference>
<keyword evidence="10 14" id="KW-0573">Peptidoglycan synthesis</keyword>
<dbReference type="InterPro" id="IPR000713">
    <property type="entry name" value="Mur_ligase_N"/>
</dbReference>